<keyword evidence="2" id="KW-0238">DNA-binding</keyword>
<dbReference type="Proteomes" id="UP000236268">
    <property type="component" value="Unassembled WGS sequence"/>
</dbReference>
<dbReference type="SMART" id="SM00100">
    <property type="entry name" value="cNMP"/>
    <property type="match status" value="1"/>
</dbReference>
<dbReference type="InterPro" id="IPR014710">
    <property type="entry name" value="RmlC-like_jellyroll"/>
</dbReference>
<evidence type="ECO:0000256" key="3">
    <source>
        <dbReference type="ARBA" id="ARBA00023163"/>
    </source>
</evidence>
<dbReference type="InterPro" id="IPR012318">
    <property type="entry name" value="HTH_CRP"/>
</dbReference>
<keyword evidence="1" id="KW-0805">Transcription regulation</keyword>
<dbReference type="InterPro" id="IPR050397">
    <property type="entry name" value="Env_Response_Regulators"/>
</dbReference>
<dbReference type="KEGG" id="abq:ABAZ39_05750"/>
<dbReference type="PANTHER" id="PTHR24567">
    <property type="entry name" value="CRP FAMILY TRANSCRIPTIONAL REGULATORY PROTEIN"/>
    <property type="match status" value="1"/>
</dbReference>
<reference evidence="8 11" key="2">
    <citation type="submission" date="2018-01" db="EMBL/GenBank/DDBJ databases">
        <title>Whole genome sequence of Azospirillum brasilense REC3 isolated from strawberry roots.</title>
        <authorList>
            <person name="Fontana C.A."/>
            <person name="Salazar S.M."/>
            <person name="Bassi D."/>
            <person name="Puglisi E."/>
            <person name="Lovaisa N.C."/>
            <person name="Toffoli L.M."/>
            <person name="Pedraza R."/>
            <person name="Cocconcelli P.S."/>
        </authorList>
    </citation>
    <scope>NUCLEOTIDE SEQUENCE [LARGE SCALE GENOMIC DNA]</scope>
    <source>
        <strain evidence="8 11">REC3</strain>
    </source>
</reference>
<dbReference type="GO" id="GO:0003677">
    <property type="term" value="F:DNA binding"/>
    <property type="evidence" value="ECO:0007669"/>
    <property type="project" value="UniProtKB-KW"/>
</dbReference>
<dbReference type="InterPro" id="IPR000595">
    <property type="entry name" value="cNMP-bd_dom"/>
</dbReference>
<dbReference type="GO" id="GO:0005829">
    <property type="term" value="C:cytosol"/>
    <property type="evidence" value="ECO:0007669"/>
    <property type="project" value="TreeGrafter"/>
</dbReference>
<dbReference type="Proteomes" id="UP000325333">
    <property type="component" value="Unassembled WGS sequence"/>
</dbReference>
<dbReference type="InterPro" id="IPR036390">
    <property type="entry name" value="WH_DNA-bd_sf"/>
</dbReference>
<organism evidence="6 10">
    <name type="scientific">Azospirillum argentinense</name>
    <dbReference type="NCBI Taxonomy" id="2970906"/>
    <lineage>
        <taxon>Bacteria</taxon>
        <taxon>Pseudomonadati</taxon>
        <taxon>Pseudomonadota</taxon>
        <taxon>Alphaproteobacteria</taxon>
        <taxon>Rhodospirillales</taxon>
        <taxon>Azospirillaceae</taxon>
        <taxon>Azospirillum</taxon>
    </lineage>
</organism>
<dbReference type="SUPFAM" id="SSF51206">
    <property type="entry name" value="cAMP-binding domain-like"/>
    <property type="match status" value="1"/>
</dbReference>
<feature type="domain" description="Cyclic nucleotide-binding" evidence="4">
    <location>
        <begin position="15"/>
        <end position="137"/>
    </location>
</feature>
<evidence type="ECO:0000256" key="1">
    <source>
        <dbReference type="ARBA" id="ARBA00023015"/>
    </source>
</evidence>
<evidence type="ECO:0000313" key="12">
    <source>
        <dbReference type="Proteomes" id="UP000298595"/>
    </source>
</evidence>
<dbReference type="InterPro" id="IPR018490">
    <property type="entry name" value="cNMP-bd_dom_sf"/>
</dbReference>
<evidence type="ECO:0000313" key="7">
    <source>
        <dbReference type="EMBL" id="KAA1058844.1"/>
    </source>
</evidence>
<dbReference type="Proteomes" id="UP000298595">
    <property type="component" value="Chromosome"/>
</dbReference>
<dbReference type="GO" id="GO:0003700">
    <property type="term" value="F:DNA-binding transcription factor activity"/>
    <property type="evidence" value="ECO:0007669"/>
    <property type="project" value="TreeGrafter"/>
</dbReference>
<dbReference type="EMBL" id="CP007793">
    <property type="protein sequence ID" value="AIB11522.1"/>
    <property type="molecule type" value="Genomic_DNA"/>
</dbReference>
<dbReference type="Pfam" id="PF13545">
    <property type="entry name" value="HTH_Crp_2"/>
    <property type="match status" value="1"/>
</dbReference>
<evidence type="ECO:0000313" key="13">
    <source>
        <dbReference type="Proteomes" id="UP000325333"/>
    </source>
</evidence>
<evidence type="ECO:0000313" key="6">
    <source>
        <dbReference type="EMBL" id="AIB11522.1"/>
    </source>
</evidence>
<dbReference type="PANTHER" id="PTHR24567:SF68">
    <property type="entry name" value="DNA-BINDING TRANSCRIPTIONAL DUAL REGULATOR CRP"/>
    <property type="match status" value="1"/>
</dbReference>
<evidence type="ECO:0000313" key="8">
    <source>
        <dbReference type="EMBL" id="PNR00726.1"/>
    </source>
</evidence>
<dbReference type="KEGG" id="aare:D3093_03415"/>
<dbReference type="AlphaFoldDB" id="A0A060DFB7"/>
<dbReference type="EMBL" id="VEWN01000001">
    <property type="protein sequence ID" value="KAA1058844.1"/>
    <property type="molecule type" value="Genomic_DNA"/>
</dbReference>
<evidence type="ECO:0000313" key="11">
    <source>
        <dbReference type="Proteomes" id="UP000236268"/>
    </source>
</evidence>
<dbReference type="EMBL" id="POWG01000001">
    <property type="protein sequence ID" value="PNR00726.1"/>
    <property type="molecule type" value="Genomic_DNA"/>
</dbReference>
<dbReference type="Proteomes" id="UP000027186">
    <property type="component" value="Chromosome"/>
</dbReference>
<sequence>MPADAGASRLDEITLLSPLSAEERAAVARQCRWRRFHANEQIIDHQGESRDVALVVQGRVRVLSHSPAGREISFDDIEAGGFLGEMAAIDGLPRSASAMALEEGTLIAFLAPRPFQELVSGHPDLAMAVMRRLCRVVRIATDRVMELSTLGANNRVHAELLRLAKRGRVEGATAVIAPIPVHADIASRVSTARETVARVLNDLARDGLVERRADALVVRDLDRLEALVEDVRAGA</sequence>
<proteinExistence type="predicted"/>
<dbReference type="Gene3D" id="2.60.120.10">
    <property type="entry name" value="Jelly Rolls"/>
    <property type="match status" value="1"/>
</dbReference>
<dbReference type="InterPro" id="IPR036388">
    <property type="entry name" value="WH-like_DNA-bd_sf"/>
</dbReference>
<protein>
    <submittedName>
        <fullName evidence="6">Crp/Fnr family transcriptional regulator</fullName>
    </submittedName>
</protein>
<keyword evidence="3" id="KW-0804">Transcription</keyword>
<reference evidence="7 13" key="4">
    <citation type="submission" date="2019-07" db="EMBL/GenBank/DDBJ databases">
        <title>Genome sequencing of the stress-tolerant strain Azospirillum brasilense Az19.</title>
        <authorList>
            <person name="Maroniche G.A."/>
            <person name="Garcia J.E."/>
            <person name="Pagnussat L."/>
            <person name="Amenta M."/>
            <person name="Creus C.M."/>
        </authorList>
    </citation>
    <scope>NUCLEOTIDE SEQUENCE [LARGE SCALE GENOMIC DNA]</scope>
    <source>
        <strain evidence="7 13">Az19</strain>
    </source>
</reference>
<evidence type="ECO:0000313" key="9">
    <source>
        <dbReference type="EMBL" id="QCN94388.1"/>
    </source>
</evidence>
<dbReference type="OrthoDB" id="3182344at2"/>
<evidence type="ECO:0000313" key="10">
    <source>
        <dbReference type="Proteomes" id="UP000027186"/>
    </source>
</evidence>
<gene>
    <name evidence="6" type="ORF">ABAZ39_05750</name>
    <name evidence="8" type="ORF">C1S70_01040</name>
    <name evidence="9" type="ORF">D3093_03415</name>
    <name evidence="7" type="ORF">FH063_001044</name>
</gene>
<evidence type="ECO:0000259" key="4">
    <source>
        <dbReference type="SMART" id="SM00100"/>
    </source>
</evidence>
<reference evidence="9 12" key="3">
    <citation type="submission" date="2018-09" db="EMBL/GenBank/DDBJ databases">
        <title>Whole genome based analysis of evolution and adaptive divergence in Indian and Brazilian strains of Azospirillum brasilense.</title>
        <authorList>
            <person name="Singh C."/>
            <person name="Tripathi A.K."/>
        </authorList>
    </citation>
    <scope>NUCLEOTIDE SEQUENCE [LARGE SCALE GENOMIC DNA]</scope>
    <source>
        <strain evidence="9 12">MTCC4035</strain>
    </source>
</reference>
<accession>A0A5B0L669</accession>
<accession>A0A060DFB7</accession>
<reference evidence="6 10" key="1">
    <citation type="journal article" date="2014" name="Genome Announc.">
        <title>Complete Genome Sequence of the Model Rhizosphere Strain Azospirillum brasilense Az39, Successfully Applied in Agriculture.</title>
        <authorList>
            <person name="Rivera D."/>
            <person name="Revale S."/>
            <person name="Molina R."/>
            <person name="Gualpa J."/>
            <person name="Puente M."/>
            <person name="Maroniche G."/>
            <person name="Paris G."/>
            <person name="Baker D."/>
            <person name="Clavijo B."/>
            <person name="McLay K."/>
            <person name="Spaepen S."/>
            <person name="Perticari A."/>
            <person name="Vazquez M."/>
            <person name="Wisniewski-Dye F."/>
            <person name="Watkins C."/>
            <person name="Martinez-Abarca F."/>
            <person name="Vanderleyden J."/>
            <person name="Cassan F."/>
        </authorList>
    </citation>
    <scope>NUCLEOTIDE SEQUENCE [LARGE SCALE GENOMIC DNA]</scope>
    <source>
        <strain evidence="6 10">Az39</strain>
    </source>
</reference>
<evidence type="ECO:0000259" key="5">
    <source>
        <dbReference type="SMART" id="SM00419"/>
    </source>
</evidence>
<dbReference type="SUPFAM" id="SSF46785">
    <property type="entry name" value="Winged helix' DNA-binding domain"/>
    <property type="match status" value="1"/>
</dbReference>
<dbReference type="Pfam" id="PF00027">
    <property type="entry name" value="cNMP_binding"/>
    <property type="match status" value="1"/>
</dbReference>
<evidence type="ECO:0000256" key="2">
    <source>
        <dbReference type="ARBA" id="ARBA00023125"/>
    </source>
</evidence>
<dbReference type="CDD" id="cd00038">
    <property type="entry name" value="CAP_ED"/>
    <property type="match status" value="1"/>
</dbReference>
<name>A0A060DFB7_9PROT</name>
<dbReference type="Gene3D" id="1.10.10.10">
    <property type="entry name" value="Winged helix-like DNA-binding domain superfamily/Winged helix DNA-binding domain"/>
    <property type="match status" value="1"/>
</dbReference>
<dbReference type="EMBL" id="CP032321">
    <property type="protein sequence ID" value="QCN94388.1"/>
    <property type="molecule type" value="Genomic_DNA"/>
</dbReference>
<dbReference type="RefSeq" id="WP_038527586.1">
    <property type="nucleotide sequence ID" value="NZ_CP007793.1"/>
</dbReference>
<dbReference type="SMART" id="SM00419">
    <property type="entry name" value="HTH_CRP"/>
    <property type="match status" value="1"/>
</dbReference>
<feature type="domain" description="HTH crp-type" evidence="5">
    <location>
        <begin position="175"/>
        <end position="220"/>
    </location>
</feature>